<dbReference type="CDD" id="cd03444">
    <property type="entry name" value="Thioesterase_II_repeat1"/>
    <property type="match status" value="1"/>
</dbReference>
<evidence type="ECO:0000256" key="2">
    <source>
        <dbReference type="ARBA" id="ARBA00022801"/>
    </source>
</evidence>
<dbReference type="EMBL" id="MCGE01000038">
    <property type="protein sequence ID" value="ORZ06632.1"/>
    <property type="molecule type" value="Genomic_DNA"/>
</dbReference>
<dbReference type="PANTHER" id="PTHR11066">
    <property type="entry name" value="ACYL-COA THIOESTERASE"/>
    <property type="match status" value="1"/>
</dbReference>
<name>A0A1X2I0C4_9FUNG</name>
<gene>
    <name evidence="6" type="ORF">BCR42DRAFT_426859</name>
</gene>
<reference evidence="6 7" key="1">
    <citation type="submission" date="2016-07" db="EMBL/GenBank/DDBJ databases">
        <title>Pervasive Adenine N6-methylation of Active Genes in Fungi.</title>
        <authorList>
            <consortium name="DOE Joint Genome Institute"/>
            <person name="Mondo S.J."/>
            <person name="Dannebaum R.O."/>
            <person name="Kuo R.C."/>
            <person name="Labutti K."/>
            <person name="Haridas S."/>
            <person name="Kuo A."/>
            <person name="Salamov A."/>
            <person name="Ahrendt S.R."/>
            <person name="Lipzen A."/>
            <person name="Sullivan W."/>
            <person name="Andreopoulos W.B."/>
            <person name="Clum A."/>
            <person name="Lindquist E."/>
            <person name="Daum C."/>
            <person name="Ramamoorthy G.K."/>
            <person name="Gryganskyi A."/>
            <person name="Culley D."/>
            <person name="Magnuson J.K."/>
            <person name="James T.Y."/>
            <person name="O'Malley M.A."/>
            <person name="Stajich J.E."/>
            <person name="Spatafora J.W."/>
            <person name="Visel A."/>
            <person name="Grigoriev I.V."/>
        </authorList>
    </citation>
    <scope>NUCLEOTIDE SEQUENCE [LARGE SCALE GENOMIC DNA]</scope>
    <source>
        <strain evidence="6 7">NRRL 1336</strain>
    </source>
</reference>
<dbReference type="AlphaFoldDB" id="A0A1X2I0C4"/>
<comment type="caution">
    <text evidence="6">The sequence shown here is derived from an EMBL/GenBank/DDBJ whole genome shotgun (WGS) entry which is preliminary data.</text>
</comment>
<evidence type="ECO:0000259" key="5">
    <source>
        <dbReference type="Pfam" id="PF20789"/>
    </source>
</evidence>
<dbReference type="GO" id="GO:0047617">
    <property type="term" value="F:fatty acyl-CoA hydrolase activity"/>
    <property type="evidence" value="ECO:0007669"/>
    <property type="project" value="InterPro"/>
</dbReference>
<dbReference type="GO" id="GO:0009062">
    <property type="term" value="P:fatty acid catabolic process"/>
    <property type="evidence" value="ECO:0007669"/>
    <property type="project" value="TreeGrafter"/>
</dbReference>
<dbReference type="Gene3D" id="2.40.160.210">
    <property type="entry name" value="Acyl-CoA thioesterase, double hotdog domain"/>
    <property type="match status" value="1"/>
</dbReference>
<evidence type="ECO:0000256" key="1">
    <source>
        <dbReference type="ARBA" id="ARBA00006538"/>
    </source>
</evidence>
<comment type="similarity">
    <text evidence="1">Belongs to the C/M/P thioester hydrolase family.</text>
</comment>
<evidence type="ECO:0000313" key="6">
    <source>
        <dbReference type="EMBL" id="ORZ06632.1"/>
    </source>
</evidence>
<feature type="domain" description="Acyl-CoA thioesterase-like N-terminal HotDog" evidence="4">
    <location>
        <begin position="54"/>
        <end position="137"/>
    </location>
</feature>
<dbReference type="Pfam" id="PF13622">
    <property type="entry name" value="4HBT_3"/>
    <property type="match status" value="1"/>
</dbReference>
<dbReference type="InterPro" id="IPR042171">
    <property type="entry name" value="Acyl-CoA_hotdog"/>
</dbReference>
<dbReference type="InterPro" id="IPR003703">
    <property type="entry name" value="Acyl_CoA_thio"/>
</dbReference>
<protein>
    <submittedName>
        <fullName evidence="6">HotDog domain-containing protein</fullName>
    </submittedName>
</protein>
<dbReference type="InterPro" id="IPR029069">
    <property type="entry name" value="HotDog_dom_sf"/>
</dbReference>
<evidence type="ECO:0000256" key="3">
    <source>
        <dbReference type="SAM" id="MobiDB-lite"/>
    </source>
</evidence>
<dbReference type="PANTHER" id="PTHR11066:SF34">
    <property type="entry name" value="ACYL-COENZYME A THIOESTERASE 8"/>
    <property type="match status" value="1"/>
</dbReference>
<proteinExistence type="inferred from homology"/>
<feature type="domain" description="Acyl-CoA thioesterase-like C-terminal" evidence="5">
    <location>
        <begin position="213"/>
        <end position="327"/>
    </location>
</feature>
<keyword evidence="2" id="KW-0378">Hydrolase</keyword>
<dbReference type="GO" id="GO:0005782">
    <property type="term" value="C:peroxisomal matrix"/>
    <property type="evidence" value="ECO:0007669"/>
    <property type="project" value="UniProtKB-SubCell"/>
</dbReference>
<evidence type="ECO:0000259" key="4">
    <source>
        <dbReference type="Pfam" id="PF13622"/>
    </source>
</evidence>
<dbReference type="Pfam" id="PF20789">
    <property type="entry name" value="4HBT_3C"/>
    <property type="match status" value="1"/>
</dbReference>
<dbReference type="SUPFAM" id="SSF54637">
    <property type="entry name" value="Thioesterase/thiol ester dehydrase-isomerase"/>
    <property type="match status" value="2"/>
</dbReference>
<feature type="compositionally biased region" description="Basic and acidic residues" evidence="3">
    <location>
        <begin position="331"/>
        <end position="347"/>
    </location>
</feature>
<dbReference type="OrthoDB" id="68328at2759"/>
<dbReference type="InterPro" id="IPR049449">
    <property type="entry name" value="TesB_ACOT8-like_N"/>
</dbReference>
<sequence>MPTSYFPAAKSFDDQNQGQVDVKHSENEGYSKKMMNSIDVQEIDVNLYMSRSLWRPIGARGVFGGVIVAQSLRAAWMTVPDNFHIHSLHSYFILAGDIDIPVLYNVQRLRQGRSFATRSVTATQRGKAIFVATFSFATFSDAVNAEHFTAMPSDVPEPESVMAEDDRVKLYLNTVKDIPPHVRSLMEKRLADAQSVIYKEVGFEGDVTEMLNGATTPNSNHQRWFKTREAVESDDPKIHAGIIAYASDAGILATAAYANGLRFGGDRIGMMASLDHSIWFHQPCRADDWLLHDMHSPRSADGRGTAFGRIYSRDGTLVATTAQEGIIRLSKKEQERRTKQNKSDAKLVIDSSTDASKL</sequence>
<dbReference type="STRING" id="90262.A0A1X2I0C4"/>
<accession>A0A1X2I0C4</accession>
<dbReference type="GO" id="GO:0006637">
    <property type="term" value="P:acyl-CoA metabolic process"/>
    <property type="evidence" value="ECO:0007669"/>
    <property type="project" value="InterPro"/>
</dbReference>
<evidence type="ECO:0000313" key="7">
    <source>
        <dbReference type="Proteomes" id="UP000193560"/>
    </source>
</evidence>
<feature type="region of interest" description="Disordered" evidence="3">
    <location>
        <begin position="331"/>
        <end position="358"/>
    </location>
</feature>
<organism evidence="6 7">
    <name type="scientific">Absidia repens</name>
    <dbReference type="NCBI Taxonomy" id="90262"/>
    <lineage>
        <taxon>Eukaryota</taxon>
        <taxon>Fungi</taxon>
        <taxon>Fungi incertae sedis</taxon>
        <taxon>Mucoromycota</taxon>
        <taxon>Mucoromycotina</taxon>
        <taxon>Mucoromycetes</taxon>
        <taxon>Mucorales</taxon>
        <taxon>Cunninghamellaceae</taxon>
        <taxon>Absidia</taxon>
    </lineage>
</organism>
<dbReference type="CDD" id="cd03445">
    <property type="entry name" value="Thioesterase_II_repeat2"/>
    <property type="match status" value="1"/>
</dbReference>
<dbReference type="Proteomes" id="UP000193560">
    <property type="component" value="Unassembled WGS sequence"/>
</dbReference>
<dbReference type="InterPro" id="IPR049450">
    <property type="entry name" value="ACOT8-like_C"/>
</dbReference>
<keyword evidence="7" id="KW-1185">Reference proteome</keyword>